<dbReference type="OrthoDB" id="2134946at2"/>
<evidence type="ECO:0000313" key="1">
    <source>
        <dbReference type="EMBL" id="SHE33740.1"/>
    </source>
</evidence>
<protein>
    <submittedName>
        <fullName evidence="1">Uncharacterized protein</fullName>
    </submittedName>
</protein>
<organism evidence="1 2">
    <name type="scientific">Atopostipes suicloacalis DSM 15692</name>
    <dbReference type="NCBI Taxonomy" id="1121025"/>
    <lineage>
        <taxon>Bacteria</taxon>
        <taxon>Bacillati</taxon>
        <taxon>Bacillota</taxon>
        <taxon>Bacilli</taxon>
        <taxon>Lactobacillales</taxon>
        <taxon>Carnobacteriaceae</taxon>
        <taxon>Atopostipes</taxon>
    </lineage>
</organism>
<evidence type="ECO:0000313" key="2">
    <source>
        <dbReference type="Proteomes" id="UP000184128"/>
    </source>
</evidence>
<dbReference type="Proteomes" id="UP000184128">
    <property type="component" value="Unassembled WGS sequence"/>
</dbReference>
<dbReference type="EMBL" id="FQUF01000003">
    <property type="protein sequence ID" value="SHE33740.1"/>
    <property type="molecule type" value="Genomic_DNA"/>
</dbReference>
<sequence>MIKNPYRKKIKKSFLLNIRCGHCKKDFAVYQKVGRGNVLRMYVSRIIECAVDLKPLPSQLNCPNCGQYIADKIELKEKSAIAYRMRRSSYNTEEIHS</sequence>
<dbReference type="RefSeq" id="WP_073294962.1">
    <property type="nucleotide sequence ID" value="NZ_FQUF01000003.1"/>
</dbReference>
<keyword evidence="2" id="KW-1185">Reference proteome</keyword>
<reference evidence="1 2" key="1">
    <citation type="submission" date="2016-11" db="EMBL/GenBank/DDBJ databases">
        <authorList>
            <person name="Jaros S."/>
            <person name="Januszkiewicz K."/>
            <person name="Wedrychowicz H."/>
        </authorList>
    </citation>
    <scope>NUCLEOTIDE SEQUENCE [LARGE SCALE GENOMIC DNA]</scope>
    <source>
        <strain evidence="1 2">DSM 15692</strain>
    </source>
</reference>
<proteinExistence type="predicted"/>
<gene>
    <name evidence="1" type="ORF">SAMN02745249_00240</name>
</gene>
<name>A0A1M4SND8_9LACT</name>
<dbReference type="AlphaFoldDB" id="A0A1M4SND8"/>
<accession>A0A1M4SND8</accession>